<protein>
    <recommendedName>
        <fullName evidence="3">Nuclease HARBI1</fullName>
    </recommendedName>
</protein>
<keyword evidence="2" id="KW-1185">Reference proteome</keyword>
<evidence type="ECO:0000313" key="1">
    <source>
        <dbReference type="EMBL" id="KAK3204959.1"/>
    </source>
</evidence>
<dbReference type="Proteomes" id="UP001281410">
    <property type="component" value="Unassembled WGS sequence"/>
</dbReference>
<evidence type="ECO:0008006" key="3">
    <source>
        <dbReference type="Google" id="ProtNLM"/>
    </source>
</evidence>
<dbReference type="AlphaFoldDB" id="A0AAE0E3M6"/>
<dbReference type="Pfam" id="PF04827">
    <property type="entry name" value="Plant_tran"/>
    <property type="match status" value="2"/>
</dbReference>
<accession>A0AAE0E3M6</accession>
<reference evidence="1" key="1">
    <citation type="journal article" date="2023" name="Plant J.">
        <title>Genome sequences and population genomics provide insights into the demographic history, inbreeding, and mutation load of two 'living fossil' tree species of Dipteronia.</title>
        <authorList>
            <person name="Feng Y."/>
            <person name="Comes H.P."/>
            <person name="Chen J."/>
            <person name="Zhu S."/>
            <person name="Lu R."/>
            <person name="Zhang X."/>
            <person name="Li P."/>
            <person name="Qiu J."/>
            <person name="Olsen K.M."/>
            <person name="Qiu Y."/>
        </authorList>
    </citation>
    <scope>NUCLEOTIDE SEQUENCE</scope>
    <source>
        <strain evidence="1">NBL</strain>
    </source>
</reference>
<sequence>MEYDSDSSSSNDESFSITKDLLVENMNSIKMSRDLIQTAAIHIPIIMSTTLMCKKRPHGGSTLGRRYIRRDRKERHDQIINDYFKGEQSKYTREHFRRRFRMNVELFNRILRAIETNDDYFTQKTDAVGKLGLSPLQKMMAAVRMLAYGCPADFLDEYVQIGESTAIESLKHFCNVVIMVFETQYLRKPNTNDIARLLKEGEDRGFPGMLGSLDCMHWHWKNCPTAWHEKLFAERQEAVRKDVERAFGVLQSLWHIVKGSSRMWNAKDLGKIMKTCIILHNMIIESEYHQGINPESWEPHADEMVDQVDIEHD</sequence>
<name>A0AAE0E3M6_9ROSI</name>
<comment type="caution">
    <text evidence="1">The sequence shown here is derived from an EMBL/GenBank/DDBJ whole genome shotgun (WGS) entry which is preliminary data.</text>
</comment>
<proteinExistence type="predicted"/>
<gene>
    <name evidence="1" type="ORF">Dsin_019005</name>
</gene>
<dbReference type="InterPro" id="IPR006912">
    <property type="entry name" value="Harbinger_derived_prot"/>
</dbReference>
<dbReference type="PANTHER" id="PTHR47150">
    <property type="entry name" value="OS12G0169200 PROTEIN"/>
    <property type="match status" value="1"/>
</dbReference>
<dbReference type="PANTHER" id="PTHR47150:SF7">
    <property type="entry name" value="NUCLEASE"/>
    <property type="match status" value="1"/>
</dbReference>
<organism evidence="1 2">
    <name type="scientific">Dipteronia sinensis</name>
    <dbReference type="NCBI Taxonomy" id="43782"/>
    <lineage>
        <taxon>Eukaryota</taxon>
        <taxon>Viridiplantae</taxon>
        <taxon>Streptophyta</taxon>
        <taxon>Embryophyta</taxon>
        <taxon>Tracheophyta</taxon>
        <taxon>Spermatophyta</taxon>
        <taxon>Magnoliopsida</taxon>
        <taxon>eudicotyledons</taxon>
        <taxon>Gunneridae</taxon>
        <taxon>Pentapetalae</taxon>
        <taxon>rosids</taxon>
        <taxon>malvids</taxon>
        <taxon>Sapindales</taxon>
        <taxon>Sapindaceae</taxon>
        <taxon>Hippocastanoideae</taxon>
        <taxon>Acereae</taxon>
        <taxon>Dipteronia</taxon>
    </lineage>
</organism>
<evidence type="ECO:0000313" key="2">
    <source>
        <dbReference type="Proteomes" id="UP001281410"/>
    </source>
</evidence>
<dbReference type="EMBL" id="JANJYJ010000006">
    <property type="protein sequence ID" value="KAK3204959.1"/>
    <property type="molecule type" value="Genomic_DNA"/>
</dbReference>